<dbReference type="SUPFAM" id="SSF46785">
    <property type="entry name" value="Winged helix' DNA-binding domain"/>
    <property type="match status" value="1"/>
</dbReference>
<dbReference type="EMBL" id="BPWL01000002">
    <property type="protein sequence ID" value="GJJ07311.1"/>
    <property type="molecule type" value="Genomic_DNA"/>
</dbReference>
<evidence type="ECO:0000313" key="9">
    <source>
        <dbReference type="Proteomes" id="UP001050691"/>
    </source>
</evidence>
<reference evidence="8" key="1">
    <citation type="submission" date="2021-10" db="EMBL/GenBank/DDBJ databases">
        <title>De novo Genome Assembly of Clathrus columnatus (Basidiomycota, Fungi) Using Illumina and Nanopore Sequence Data.</title>
        <authorList>
            <person name="Ogiso-Tanaka E."/>
            <person name="Itagaki H."/>
            <person name="Hosoya T."/>
            <person name="Hosaka K."/>
        </authorList>
    </citation>
    <scope>NUCLEOTIDE SEQUENCE</scope>
    <source>
        <strain evidence="8">MO-923</strain>
    </source>
</reference>
<keyword evidence="4 5" id="KW-0539">Nucleus</keyword>
<dbReference type="InterPro" id="IPR036388">
    <property type="entry name" value="WH-like_DNA-bd_sf"/>
</dbReference>
<dbReference type="PANTHER" id="PTHR46078:SF2">
    <property type="entry name" value="FORK-HEAD DOMAIN-CONTAINING PROTEIN"/>
    <property type="match status" value="1"/>
</dbReference>
<feature type="region of interest" description="Disordered" evidence="6">
    <location>
        <begin position="130"/>
        <end position="170"/>
    </location>
</feature>
<keyword evidence="9" id="KW-1185">Reference proteome</keyword>
<dbReference type="Gene3D" id="1.10.10.10">
    <property type="entry name" value="Winged helix-like DNA-binding domain superfamily/Winged helix DNA-binding domain"/>
    <property type="match status" value="1"/>
</dbReference>
<feature type="region of interest" description="Disordered" evidence="6">
    <location>
        <begin position="297"/>
        <end position="331"/>
    </location>
</feature>
<evidence type="ECO:0000256" key="1">
    <source>
        <dbReference type="ARBA" id="ARBA00023015"/>
    </source>
</evidence>
<evidence type="ECO:0000256" key="6">
    <source>
        <dbReference type="SAM" id="MobiDB-lite"/>
    </source>
</evidence>
<dbReference type="PROSITE" id="PS50039">
    <property type="entry name" value="FORK_HEAD_3"/>
    <property type="match status" value="1"/>
</dbReference>
<dbReference type="InterPro" id="IPR001766">
    <property type="entry name" value="Fork_head_dom"/>
</dbReference>
<proteinExistence type="predicted"/>
<keyword evidence="3" id="KW-0804">Transcription</keyword>
<dbReference type="SMART" id="SM00339">
    <property type="entry name" value="FH"/>
    <property type="match status" value="1"/>
</dbReference>
<name>A0AAV5A3Z3_9AGAM</name>
<evidence type="ECO:0000256" key="5">
    <source>
        <dbReference type="PROSITE-ProRule" id="PRU00089"/>
    </source>
</evidence>
<evidence type="ECO:0000256" key="3">
    <source>
        <dbReference type="ARBA" id="ARBA00023163"/>
    </source>
</evidence>
<dbReference type="InterPro" id="IPR045912">
    <property type="entry name" value="FOXJ2/3-like"/>
</dbReference>
<feature type="compositionally biased region" description="Basic and acidic residues" evidence="6">
    <location>
        <begin position="307"/>
        <end position="324"/>
    </location>
</feature>
<organism evidence="8 9">
    <name type="scientific">Clathrus columnatus</name>
    <dbReference type="NCBI Taxonomy" id="1419009"/>
    <lineage>
        <taxon>Eukaryota</taxon>
        <taxon>Fungi</taxon>
        <taxon>Dikarya</taxon>
        <taxon>Basidiomycota</taxon>
        <taxon>Agaricomycotina</taxon>
        <taxon>Agaricomycetes</taxon>
        <taxon>Phallomycetidae</taxon>
        <taxon>Phallales</taxon>
        <taxon>Clathraceae</taxon>
        <taxon>Clathrus</taxon>
    </lineage>
</organism>
<dbReference type="PANTHER" id="PTHR46078">
    <property type="entry name" value="FORKHEAD BOX PROTEIN J2 FAMILY MEMBER"/>
    <property type="match status" value="1"/>
</dbReference>
<feature type="compositionally biased region" description="Polar residues" evidence="6">
    <location>
        <begin position="1"/>
        <end position="19"/>
    </location>
</feature>
<dbReference type="InterPro" id="IPR030456">
    <property type="entry name" value="TF_fork_head_CS_2"/>
</dbReference>
<dbReference type="Pfam" id="PF00250">
    <property type="entry name" value="Forkhead"/>
    <property type="match status" value="1"/>
</dbReference>
<dbReference type="CDD" id="cd00059">
    <property type="entry name" value="FH_FOX"/>
    <property type="match status" value="1"/>
</dbReference>
<keyword evidence="1" id="KW-0805">Transcription regulation</keyword>
<comment type="caution">
    <text evidence="8">The sequence shown here is derived from an EMBL/GenBank/DDBJ whole genome shotgun (WGS) entry which is preliminary data.</text>
</comment>
<dbReference type="GO" id="GO:0005634">
    <property type="term" value="C:nucleus"/>
    <property type="evidence" value="ECO:0007669"/>
    <property type="project" value="UniProtKB-SubCell"/>
</dbReference>
<evidence type="ECO:0000313" key="8">
    <source>
        <dbReference type="EMBL" id="GJJ07311.1"/>
    </source>
</evidence>
<keyword evidence="2 5" id="KW-0238">DNA-binding</keyword>
<feature type="DNA-binding region" description="Fork-head" evidence="5">
    <location>
        <begin position="46"/>
        <end position="141"/>
    </location>
</feature>
<dbReference type="InterPro" id="IPR036390">
    <property type="entry name" value="WH_DNA-bd_sf"/>
</dbReference>
<evidence type="ECO:0000259" key="7">
    <source>
        <dbReference type="PROSITE" id="PS50039"/>
    </source>
</evidence>
<dbReference type="GO" id="GO:0000981">
    <property type="term" value="F:DNA-binding transcription factor activity, RNA polymerase II-specific"/>
    <property type="evidence" value="ECO:0007669"/>
    <property type="project" value="TreeGrafter"/>
</dbReference>
<dbReference type="FunFam" id="1.10.10.10:FF:000135">
    <property type="entry name" value="forkhead box protein G1"/>
    <property type="match status" value="1"/>
</dbReference>
<dbReference type="GO" id="GO:0000978">
    <property type="term" value="F:RNA polymerase II cis-regulatory region sequence-specific DNA binding"/>
    <property type="evidence" value="ECO:0007669"/>
    <property type="project" value="TreeGrafter"/>
</dbReference>
<evidence type="ECO:0000256" key="2">
    <source>
        <dbReference type="ARBA" id="ARBA00023125"/>
    </source>
</evidence>
<comment type="subcellular location">
    <subcellularLocation>
        <location evidence="5">Nucleus</location>
    </subcellularLocation>
</comment>
<evidence type="ECO:0000256" key="4">
    <source>
        <dbReference type="ARBA" id="ARBA00023242"/>
    </source>
</evidence>
<feature type="region of interest" description="Disordered" evidence="6">
    <location>
        <begin position="1"/>
        <end position="26"/>
    </location>
</feature>
<dbReference type="PRINTS" id="PR00053">
    <property type="entry name" value="FORKHEAD"/>
</dbReference>
<gene>
    <name evidence="8" type="ORF">Clacol_001512</name>
</gene>
<feature type="compositionally biased region" description="Basic residues" evidence="6">
    <location>
        <begin position="131"/>
        <end position="141"/>
    </location>
</feature>
<protein>
    <recommendedName>
        <fullName evidence="7">Fork-head domain-containing protein</fullName>
    </recommendedName>
</protein>
<sequence>MASPSNEMSLMSSAQQSSYYPEPQADLTGGLPMNLDSLRDCPPGSKPFYPYSTLIRYAIKGSPNQKLLLEDIYYAIESRFPYFRTAPSGWKNSVRHNLSLNPCFEKVPRPLTDRGKGSYWTVNDNVDPRTGVHRVRKKRAKSSMIHHPSHEDPSSLHQHQPSQDESPTQTMSMAFGTTVDMPFTMFTPNTAQMSEAGMEDMTKPGDEHEHSHYETVEEAQYTLDSDPGLNYTEDHSLQPEMDEHGNPDWRNIWHNELAKLRAYTDAHDKAGADPGWYRLMVARVRGGLLPMGGDDLTVPAAHHPHGHSIDHDIPENVEENHSNELDDDQPQ</sequence>
<dbReference type="AlphaFoldDB" id="A0AAV5A3Z3"/>
<dbReference type="PROSITE" id="PS00658">
    <property type="entry name" value="FORK_HEAD_2"/>
    <property type="match status" value="1"/>
</dbReference>
<feature type="compositionally biased region" description="Polar residues" evidence="6">
    <location>
        <begin position="155"/>
        <end position="170"/>
    </location>
</feature>
<dbReference type="Proteomes" id="UP001050691">
    <property type="component" value="Unassembled WGS sequence"/>
</dbReference>
<accession>A0AAV5A3Z3</accession>
<feature type="domain" description="Fork-head" evidence="7">
    <location>
        <begin position="46"/>
        <end position="141"/>
    </location>
</feature>